<dbReference type="Proteomes" id="UP000774326">
    <property type="component" value="Unassembled WGS sequence"/>
</dbReference>
<keyword evidence="1" id="KW-0472">Membrane</keyword>
<organism evidence="2 3">
    <name type="scientific">Wickerhamomyces pijperi</name>
    <name type="common">Yeast</name>
    <name type="synonym">Pichia pijperi</name>
    <dbReference type="NCBI Taxonomy" id="599730"/>
    <lineage>
        <taxon>Eukaryota</taxon>
        <taxon>Fungi</taxon>
        <taxon>Dikarya</taxon>
        <taxon>Ascomycota</taxon>
        <taxon>Saccharomycotina</taxon>
        <taxon>Saccharomycetes</taxon>
        <taxon>Phaffomycetales</taxon>
        <taxon>Wickerhamomycetaceae</taxon>
        <taxon>Wickerhamomyces</taxon>
    </lineage>
</organism>
<keyword evidence="3" id="KW-1185">Reference proteome</keyword>
<keyword evidence="1" id="KW-1133">Transmembrane helix</keyword>
<evidence type="ECO:0000256" key="1">
    <source>
        <dbReference type="SAM" id="Phobius"/>
    </source>
</evidence>
<sequence>GLLDEFIINGKSPDNSSTDDEKMISGGKFVVNSDLKRVGLIIGGIYSIVLLACIGIGFGVGLRNYA</sequence>
<feature type="non-terminal residue" evidence="2">
    <location>
        <position position="1"/>
    </location>
</feature>
<name>A0A9P8Q4N6_WICPI</name>
<comment type="caution">
    <text evidence="2">The sequence shown here is derived from an EMBL/GenBank/DDBJ whole genome shotgun (WGS) entry which is preliminary data.</text>
</comment>
<dbReference type="AlphaFoldDB" id="A0A9P8Q4N6"/>
<keyword evidence="1" id="KW-0812">Transmembrane</keyword>
<feature type="transmembrane region" description="Helical" evidence="1">
    <location>
        <begin position="38"/>
        <end position="62"/>
    </location>
</feature>
<proteinExistence type="predicted"/>
<gene>
    <name evidence="2" type="ORF">WICPIJ_006308</name>
</gene>
<evidence type="ECO:0000313" key="2">
    <source>
        <dbReference type="EMBL" id="KAH3682724.1"/>
    </source>
</evidence>
<reference evidence="2" key="1">
    <citation type="journal article" date="2021" name="Open Biol.">
        <title>Shared evolutionary footprints suggest mitochondrial oxidative damage underlies multiple complex I losses in fungi.</title>
        <authorList>
            <person name="Schikora-Tamarit M.A."/>
            <person name="Marcet-Houben M."/>
            <person name="Nosek J."/>
            <person name="Gabaldon T."/>
        </authorList>
    </citation>
    <scope>NUCLEOTIDE SEQUENCE</scope>
    <source>
        <strain evidence="2">CBS2887</strain>
    </source>
</reference>
<dbReference type="EMBL" id="JAEUBG010003456">
    <property type="protein sequence ID" value="KAH3682724.1"/>
    <property type="molecule type" value="Genomic_DNA"/>
</dbReference>
<dbReference type="OrthoDB" id="4068624at2759"/>
<accession>A0A9P8Q4N6</accession>
<reference evidence="2" key="2">
    <citation type="submission" date="2021-01" db="EMBL/GenBank/DDBJ databases">
        <authorList>
            <person name="Schikora-Tamarit M.A."/>
        </authorList>
    </citation>
    <scope>NUCLEOTIDE SEQUENCE</scope>
    <source>
        <strain evidence="2">CBS2887</strain>
    </source>
</reference>
<protein>
    <submittedName>
        <fullName evidence="2">Uncharacterized protein</fullName>
    </submittedName>
</protein>
<evidence type="ECO:0000313" key="3">
    <source>
        <dbReference type="Proteomes" id="UP000774326"/>
    </source>
</evidence>